<evidence type="ECO:0000256" key="9">
    <source>
        <dbReference type="RuleBase" id="RU003979"/>
    </source>
</evidence>
<dbReference type="Gene3D" id="3.30.1550.10">
    <property type="entry name" value="Ribosomal protein L11/L12, N-terminal domain"/>
    <property type="match status" value="1"/>
</dbReference>
<comment type="caution">
    <text evidence="12">The sequence shown here is derived from an EMBL/GenBank/DDBJ whole genome shotgun (WGS) entry which is preliminary data.</text>
</comment>
<dbReference type="FunFam" id="1.10.10.250:FF:000001">
    <property type="entry name" value="50S ribosomal protein L11"/>
    <property type="match status" value="1"/>
</dbReference>
<dbReference type="InterPro" id="IPR020784">
    <property type="entry name" value="Ribosomal_uL11_N"/>
</dbReference>
<keyword evidence="4 7" id="KW-0694">RNA-binding</keyword>
<dbReference type="NCBIfam" id="TIGR01632">
    <property type="entry name" value="L11_bact"/>
    <property type="match status" value="1"/>
</dbReference>
<keyword evidence="3 7" id="KW-0699">rRNA-binding</keyword>
<dbReference type="InterPro" id="IPR000911">
    <property type="entry name" value="Ribosomal_uL11"/>
</dbReference>
<accession>A0A2H0UUH8</accession>
<dbReference type="GO" id="GO:0003735">
    <property type="term" value="F:structural constituent of ribosome"/>
    <property type="evidence" value="ECO:0007669"/>
    <property type="project" value="InterPro"/>
</dbReference>
<dbReference type="EMBL" id="PFAX01000021">
    <property type="protein sequence ID" value="PIR90467.1"/>
    <property type="molecule type" value="Genomic_DNA"/>
</dbReference>
<evidence type="ECO:0000256" key="5">
    <source>
        <dbReference type="ARBA" id="ARBA00022980"/>
    </source>
</evidence>
<dbReference type="Pfam" id="PF03946">
    <property type="entry name" value="Ribosomal_L11_N"/>
    <property type="match status" value="1"/>
</dbReference>
<evidence type="ECO:0000256" key="8">
    <source>
        <dbReference type="RuleBase" id="RU003978"/>
    </source>
</evidence>
<comment type="similarity">
    <text evidence="1 7 8">Belongs to the universal ribosomal protein uL11 family.</text>
</comment>
<evidence type="ECO:0000259" key="10">
    <source>
        <dbReference type="Pfam" id="PF00298"/>
    </source>
</evidence>
<feature type="domain" description="Large ribosomal subunit protein uL11 C-terminal" evidence="10">
    <location>
        <begin position="70"/>
        <end position="138"/>
    </location>
</feature>
<evidence type="ECO:0000256" key="7">
    <source>
        <dbReference type="HAMAP-Rule" id="MF_00736"/>
    </source>
</evidence>
<evidence type="ECO:0000256" key="1">
    <source>
        <dbReference type="ARBA" id="ARBA00010537"/>
    </source>
</evidence>
<dbReference type="Pfam" id="PF00298">
    <property type="entry name" value="Ribosomal_L11"/>
    <property type="match status" value="1"/>
</dbReference>
<evidence type="ECO:0000256" key="2">
    <source>
        <dbReference type="ARBA" id="ARBA00022481"/>
    </source>
</evidence>
<dbReference type="SMART" id="SM00649">
    <property type="entry name" value="RL11"/>
    <property type="match status" value="1"/>
</dbReference>
<keyword evidence="6 7" id="KW-0687">Ribonucleoprotein</keyword>
<dbReference type="SUPFAM" id="SSF54747">
    <property type="entry name" value="Ribosomal L11/L12e N-terminal domain"/>
    <property type="match status" value="1"/>
</dbReference>
<name>A0A2H0UUH8_9BACT</name>
<evidence type="ECO:0000313" key="13">
    <source>
        <dbReference type="Proteomes" id="UP000230132"/>
    </source>
</evidence>
<dbReference type="Gene3D" id="1.10.10.250">
    <property type="entry name" value="Ribosomal protein L11, C-terminal domain"/>
    <property type="match status" value="1"/>
</dbReference>
<evidence type="ECO:0000256" key="3">
    <source>
        <dbReference type="ARBA" id="ARBA00022730"/>
    </source>
</evidence>
<protein>
    <recommendedName>
        <fullName evidence="7">Large ribosomal subunit protein uL11</fullName>
    </recommendedName>
</protein>
<comment type="function">
    <text evidence="7 9">Forms part of the ribosomal stalk which helps the ribosome interact with GTP-bound translation factors.</text>
</comment>
<dbReference type="PANTHER" id="PTHR11661:SF1">
    <property type="entry name" value="LARGE RIBOSOMAL SUBUNIT PROTEIN UL11M"/>
    <property type="match status" value="1"/>
</dbReference>
<proteinExistence type="inferred from homology"/>
<dbReference type="GO" id="GO:0070180">
    <property type="term" value="F:large ribosomal subunit rRNA binding"/>
    <property type="evidence" value="ECO:0007669"/>
    <property type="project" value="UniProtKB-UniRule"/>
</dbReference>
<dbReference type="InterPro" id="IPR036796">
    <property type="entry name" value="Ribosomal_uL11_N_sf"/>
</dbReference>
<dbReference type="InterPro" id="IPR020783">
    <property type="entry name" value="Ribosomal_uL11_C"/>
</dbReference>
<dbReference type="InterPro" id="IPR036769">
    <property type="entry name" value="Ribosomal_uL11_C_sf"/>
</dbReference>
<dbReference type="GO" id="GO:0022625">
    <property type="term" value="C:cytosolic large ribosomal subunit"/>
    <property type="evidence" value="ECO:0007669"/>
    <property type="project" value="TreeGrafter"/>
</dbReference>
<dbReference type="Proteomes" id="UP000230132">
    <property type="component" value="Unassembled WGS sequence"/>
</dbReference>
<dbReference type="PANTHER" id="PTHR11661">
    <property type="entry name" value="60S RIBOSOMAL PROTEIN L12"/>
    <property type="match status" value="1"/>
</dbReference>
<dbReference type="CDD" id="cd00349">
    <property type="entry name" value="Ribosomal_L11"/>
    <property type="match status" value="1"/>
</dbReference>
<dbReference type="InterPro" id="IPR006519">
    <property type="entry name" value="Ribosomal_uL11_bac-typ"/>
</dbReference>
<evidence type="ECO:0000256" key="6">
    <source>
        <dbReference type="ARBA" id="ARBA00023274"/>
    </source>
</evidence>
<organism evidence="12 13">
    <name type="scientific">bacterium (Candidatus Gribaldobacteria) CG10_big_fil_rev_8_21_14_0_10_37_21</name>
    <dbReference type="NCBI Taxonomy" id="2014275"/>
    <lineage>
        <taxon>Bacteria</taxon>
        <taxon>Candidatus Gribaldobacteria</taxon>
    </lineage>
</organism>
<sequence length="140" mass="15154">MAKVKTIVKIHIEAGKATPAPPIGPALAPHGINISQFCQEFNEKSKDKMGFKLPVAINVFEDRTFKFVIKTPLTSQLIKKEVGIEKGSGEPNRKKVGKITQAQLKKVAQIKLPDLNTQDLEQAAKVIAGTAKSLGLEIVA</sequence>
<keyword evidence="2 7" id="KW-0488">Methylation</keyword>
<comment type="subunit">
    <text evidence="7">Part of the ribosomal stalk of the 50S ribosomal subunit. Interacts with L10 and the large rRNA to form the base of the stalk. L10 forms an elongated spine to which L12 dimers bind in a sequential fashion forming a multimeric L10(L12)X complex.</text>
</comment>
<reference evidence="13" key="1">
    <citation type="submission" date="2017-09" db="EMBL/GenBank/DDBJ databases">
        <title>Depth-based differentiation of microbial function through sediment-hosted aquifers and enrichment of novel symbionts in the deep terrestrial subsurface.</title>
        <authorList>
            <person name="Probst A.J."/>
            <person name="Ladd B."/>
            <person name="Jarett J.K."/>
            <person name="Geller-Mcgrath D.E."/>
            <person name="Sieber C.M.K."/>
            <person name="Emerson J.B."/>
            <person name="Anantharaman K."/>
            <person name="Thomas B.C."/>
            <person name="Malmstrom R."/>
            <person name="Stieglmeier M."/>
            <person name="Klingl A."/>
            <person name="Woyke T."/>
            <person name="Ryan C.M."/>
            <person name="Banfield J.F."/>
        </authorList>
    </citation>
    <scope>NUCLEOTIDE SEQUENCE [LARGE SCALE GENOMIC DNA]</scope>
</reference>
<gene>
    <name evidence="7 12" type="primary">rplK</name>
    <name evidence="12" type="ORF">COU05_01885</name>
</gene>
<dbReference type="FunFam" id="3.30.1550.10:FF:000006">
    <property type="entry name" value="50S ribosomal protein L11"/>
    <property type="match status" value="1"/>
</dbReference>
<evidence type="ECO:0000259" key="11">
    <source>
        <dbReference type="Pfam" id="PF03946"/>
    </source>
</evidence>
<evidence type="ECO:0000313" key="12">
    <source>
        <dbReference type="EMBL" id="PIR90467.1"/>
    </source>
</evidence>
<feature type="domain" description="Large ribosomal subunit protein uL11 N-terminal" evidence="11">
    <location>
        <begin position="8"/>
        <end position="65"/>
    </location>
</feature>
<dbReference type="SUPFAM" id="SSF46906">
    <property type="entry name" value="Ribosomal protein L11, C-terminal domain"/>
    <property type="match status" value="1"/>
</dbReference>
<keyword evidence="5 7" id="KW-0689">Ribosomal protein</keyword>
<dbReference type="HAMAP" id="MF_00736">
    <property type="entry name" value="Ribosomal_uL11"/>
    <property type="match status" value="1"/>
</dbReference>
<comment type="PTM">
    <text evidence="7 9">One or more lysine residues are methylated.</text>
</comment>
<dbReference type="AlphaFoldDB" id="A0A2H0UUH8"/>
<evidence type="ECO:0000256" key="4">
    <source>
        <dbReference type="ARBA" id="ARBA00022884"/>
    </source>
</evidence>
<dbReference type="GO" id="GO:0006412">
    <property type="term" value="P:translation"/>
    <property type="evidence" value="ECO:0007669"/>
    <property type="project" value="UniProtKB-UniRule"/>
</dbReference>